<dbReference type="AlphaFoldDB" id="A0AAE9XM52"/>
<dbReference type="InterPro" id="IPR015815">
    <property type="entry name" value="HIBADH-related"/>
</dbReference>
<dbReference type="GO" id="GO:0016491">
    <property type="term" value="F:oxidoreductase activity"/>
    <property type="evidence" value="ECO:0007669"/>
    <property type="project" value="UniProtKB-KW"/>
</dbReference>
<dbReference type="Pfam" id="PF03446">
    <property type="entry name" value="NAD_binding_2"/>
    <property type="match status" value="1"/>
</dbReference>
<gene>
    <name evidence="5" type="ORF">PH603_12830</name>
</gene>
<dbReference type="Gene3D" id="1.10.1040.10">
    <property type="entry name" value="N-(1-d-carboxylethyl)-l-norvaline Dehydrogenase, domain 2"/>
    <property type="match status" value="1"/>
</dbReference>
<dbReference type="EMBL" id="CP116805">
    <property type="protein sequence ID" value="WCL53423.1"/>
    <property type="molecule type" value="Genomic_DNA"/>
</dbReference>
<dbReference type="InterPro" id="IPR015814">
    <property type="entry name" value="Pgluconate_DH_NAD-bd_C"/>
</dbReference>
<evidence type="ECO:0000256" key="1">
    <source>
        <dbReference type="ARBA" id="ARBA00023002"/>
    </source>
</evidence>
<dbReference type="InterPro" id="IPR013328">
    <property type="entry name" value="6PGD_dom2"/>
</dbReference>
<dbReference type="Gene3D" id="3.40.50.720">
    <property type="entry name" value="NAD(P)-binding Rossmann-like Domain"/>
    <property type="match status" value="1"/>
</dbReference>
<dbReference type="SUPFAM" id="SSF51735">
    <property type="entry name" value="NAD(P)-binding Rossmann-fold domains"/>
    <property type="match status" value="1"/>
</dbReference>
<dbReference type="GO" id="GO:0050661">
    <property type="term" value="F:NADP binding"/>
    <property type="evidence" value="ECO:0007669"/>
    <property type="project" value="InterPro"/>
</dbReference>
<proteinExistence type="predicted"/>
<dbReference type="Pfam" id="PF09130">
    <property type="entry name" value="DUF1932"/>
    <property type="match status" value="1"/>
</dbReference>
<dbReference type="SUPFAM" id="SSF48179">
    <property type="entry name" value="6-phosphogluconate dehydrogenase C-terminal domain-like"/>
    <property type="match status" value="1"/>
</dbReference>
<dbReference type="KEGG" id="gso:PH603_12830"/>
<feature type="active site" evidence="2">
    <location>
        <position position="173"/>
    </location>
</feature>
<dbReference type="Proteomes" id="UP001217500">
    <property type="component" value="Chromosome"/>
</dbReference>
<evidence type="ECO:0000313" key="6">
    <source>
        <dbReference type="Proteomes" id="UP001217500"/>
    </source>
</evidence>
<feature type="domain" description="6-phosphogluconate dehydrogenase NADP-binding" evidence="3">
    <location>
        <begin position="5"/>
        <end position="124"/>
    </location>
</feature>
<dbReference type="PIRSF" id="PIRSF000103">
    <property type="entry name" value="HIBADH"/>
    <property type="match status" value="1"/>
</dbReference>
<evidence type="ECO:0000256" key="2">
    <source>
        <dbReference type="PIRSR" id="PIRSR000103-1"/>
    </source>
</evidence>
<dbReference type="RefSeq" id="WP_289502935.1">
    <property type="nucleotide sequence ID" value="NZ_CP116805.1"/>
</dbReference>
<organism evidence="5 6">
    <name type="scientific">Gimibacter soli</name>
    <dbReference type="NCBI Taxonomy" id="3024400"/>
    <lineage>
        <taxon>Bacteria</taxon>
        <taxon>Pseudomonadati</taxon>
        <taxon>Pseudomonadota</taxon>
        <taxon>Alphaproteobacteria</taxon>
        <taxon>Kordiimonadales</taxon>
        <taxon>Temperatibacteraceae</taxon>
        <taxon>Gimibacter</taxon>
    </lineage>
</organism>
<reference evidence="5" key="1">
    <citation type="submission" date="2023-01" db="EMBL/GenBank/DDBJ databases">
        <title>The genome sequence of Kordiimonadaceae bacterium 6D33.</title>
        <authorList>
            <person name="Liu Y."/>
        </authorList>
    </citation>
    <scope>NUCLEOTIDE SEQUENCE</scope>
    <source>
        <strain evidence="5">6D33</strain>
    </source>
</reference>
<sequence length="287" mass="30025">MKQDLAIIGFGEAGEIFAVAANWRTDARVFDIATTEAASADGMQNRYSTAGVHGCASLEDAIAGRAVILSLVTAESSLAVARKAAGHMAAGSLYFDMNSVSPGTKREAAAFIEGAGGRYVDVAIMAPINPARLDVPLLVSGEWGAEAEAMLTGLGFRSVRRVEGGVGRASAIKMVRSVMIKGIEALTAECMLAASAAGVVDDVLASLGAEWADKTNYNLDRMLVHGLRRAAEMDEVVRTLDELGVDPLITRGTVVRQRALGSMGHKKPPQDLAAKLALITGKKEAAE</sequence>
<dbReference type="InterPro" id="IPR036291">
    <property type="entry name" value="NAD(P)-bd_dom_sf"/>
</dbReference>
<accession>A0AAE9XM52</accession>
<protein>
    <submittedName>
        <fullName evidence="5">DUF1932 domain-containing protein</fullName>
    </submittedName>
</protein>
<evidence type="ECO:0000259" key="3">
    <source>
        <dbReference type="Pfam" id="PF03446"/>
    </source>
</evidence>
<evidence type="ECO:0000313" key="5">
    <source>
        <dbReference type="EMBL" id="WCL53423.1"/>
    </source>
</evidence>
<name>A0AAE9XM52_9PROT</name>
<feature type="domain" description="Phosphogluconate dehydrogenase NAD-binding putative C-terminal" evidence="4">
    <location>
        <begin position="194"/>
        <end position="259"/>
    </location>
</feature>
<dbReference type="InterPro" id="IPR008927">
    <property type="entry name" value="6-PGluconate_DH-like_C_sf"/>
</dbReference>
<evidence type="ECO:0000259" key="4">
    <source>
        <dbReference type="Pfam" id="PF09130"/>
    </source>
</evidence>
<keyword evidence="6" id="KW-1185">Reference proteome</keyword>
<dbReference type="InterPro" id="IPR006115">
    <property type="entry name" value="6PGDH_NADP-bd"/>
</dbReference>
<keyword evidence="1" id="KW-0560">Oxidoreductase</keyword>